<proteinExistence type="predicted"/>
<reference evidence="2 3" key="2">
    <citation type="submission" date="2007-09" db="EMBL/GenBank/DDBJ databases">
        <authorList>
            <person name="Fulton L."/>
            <person name="Clifton S."/>
            <person name="Fulton B."/>
            <person name="Xu J."/>
            <person name="Minx P."/>
            <person name="Pepin K.H."/>
            <person name="Johnson M."/>
            <person name="Thiruvilangam P."/>
            <person name="Bhonagiri V."/>
            <person name="Nash W.E."/>
            <person name="Mardis E.R."/>
            <person name="Wilson R.K."/>
        </authorList>
    </citation>
    <scope>NUCLEOTIDE SEQUENCE [LARGE SCALE GENOMIC DNA]</scope>
    <source>
        <strain evidence="2 3">ATCC 33270</strain>
    </source>
</reference>
<comment type="caution">
    <text evidence="2">The sequence shown here is derived from an EMBL/GenBank/DDBJ whole genome shotgun (WGS) entry which is preliminary data.</text>
</comment>
<evidence type="ECO:0000313" key="2">
    <source>
        <dbReference type="EMBL" id="EDP23922.1"/>
    </source>
</evidence>
<sequence length="204" mass="23274">MKAKKIILTLCTICSFIILVNSPNVKAEEKSRTNCLTLPKNPKKMTYDEILSEMIKDGIPKERALKLLGKKPDISLLRSENIWYTTIEDTVTVTWAYKVRPKFYIKAEGGHGVYFIRQVLSASLDRSYHGTSKLFSGNLYYNLESRTRLYYRLDGDFYDNGTISISGGGGVGIGQWGSLNFSVSYSTSHYKYIYKTGYIYYGRI</sequence>
<gene>
    <name evidence="2" type="ORF">PEPMIC_00501</name>
</gene>
<feature type="signal peptide" evidence="1">
    <location>
        <begin position="1"/>
        <end position="27"/>
    </location>
</feature>
<name>A8SJV8_9FIRM</name>
<evidence type="ECO:0000256" key="1">
    <source>
        <dbReference type="SAM" id="SignalP"/>
    </source>
</evidence>
<organism evidence="2 3">
    <name type="scientific">Parvimonas micra ATCC 33270</name>
    <dbReference type="NCBI Taxonomy" id="411465"/>
    <lineage>
        <taxon>Bacteria</taxon>
        <taxon>Bacillati</taxon>
        <taxon>Bacillota</taxon>
        <taxon>Tissierellia</taxon>
        <taxon>Tissierellales</taxon>
        <taxon>Peptoniphilaceae</taxon>
        <taxon>Parvimonas</taxon>
    </lineage>
</organism>
<feature type="chain" id="PRO_5002729343" evidence="1">
    <location>
        <begin position="28"/>
        <end position="204"/>
    </location>
</feature>
<dbReference type="EMBL" id="ABEE02000016">
    <property type="protein sequence ID" value="EDP23922.1"/>
    <property type="molecule type" value="Genomic_DNA"/>
</dbReference>
<dbReference type="RefSeq" id="WP_004832393.1">
    <property type="nucleotide sequence ID" value="NZ_DS483517.1"/>
</dbReference>
<dbReference type="AlphaFoldDB" id="A8SJV8"/>
<protein>
    <submittedName>
        <fullName evidence="2">Uncharacterized protein</fullName>
    </submittedName>
</protein>
<reference evidence="2 3" key="1">
    <citation type="submission" date="2007-09" db="EMBL/GenBank/DDBJ databases">
        <title>Draft genome sequence of Peptostreptococcus micros (ATCC 33270).</title>
        <authorList>
            <person name="Sudarsanam P."/>
            <person name="Ley R."/>
            <person name="Guruge J."/>
            <person name="Turnbaugh P.J."/>
            <person name="Mahowald M."/>
            <person name="Liep D."/>
            <person name="Gordon J."/>
        </authorList>
    </citation>
    <scope>NUCLEOTIDE SEQUENCE [LARGE SCALE GENOMIC DNA]</scope>
    <source>
        <strain evidence="2 3">ATCC 33270</strain>
    </source>
</reference>
<accession>A8SJV8</accession>
<keyword evidence="1" id="KW-0732">Signal</keyword>
<dbReference type="eggNOG" id="ENOG50307SJ">
    <property type="taxonomic scope" value="Bacteria"/>
</dbReference>
<evidence type="ECO:0000313" key="3">
    <source>
        <dbReference type="Proteomes" id="UP000003162"/>
    </source>
</evidence>
<dbReference type="HOGENOM" id="CLU_1342600_0_0_9"/>
<dbReference type="Proteomes" id="UP000003162">
    <property type="component" value="Unassembled WGS sequence"/>
</dbReference>
<dbReference type="GeneID" id="93384772"/>